<feature type="region of interest" description="Disordered" evidence="1">
    <location>
        <begin position="129"/>
        <end position="161"/>
    </location>
</feature>
<feature type="region of interest" description="Disordered" evidence="1">
    <location>
        <begin position="66"/>
        <end position="94"/>
    </location>
</feature>
<sequence length="161" mass="16543">MQARIPYSPQLPTVARVPFKFSGKQFYPGDSFPGDALPEGACPERRRAQMWTNRMLECVMDLAPAPAKSPEAEPLVPPKEPTAPQTPPPAGKAKIKSTGFGLFSVLGADGAVVAMGLTKDKASTMAAEINETRRGAGESASGAGAVCPPVPGAPSAAPTAA</sequence>
<evidence type="ECO:0000313" key="2">
    <source>
        <dbReference type="EMBL" id="SCM71508.1"/>
    </source>
</evidence>
<name>A0A212L1V7_9HYPH</name>
<proteinExistence type="predicted"/>
<reference evidence="2" key="1">
    <citation type="submission" date="2016-08" db="EMBL/GenBank/DDBJ databases">
        <authorList>
            <person name="Seilhamer J.J."/>
        </authorList>
    </citation>
    <scope>NUCLEOTIDE SEQUENCE</scope>
    <source>
        <strain evidence="2">86</strain>
    </source>
</reference>
<dbReference type="EMBL" id="FMJD01000002">
    <property type="protein sequence ID" value="SCM71508.1"/>
    <property type="molecule type" value="Genomic_DNA"/>
</dbReference>
<protein>
    <submittedName>
        <fullName evidence="2">Uncharacterized protein</fullName>
    </submittedName>
</protein>
<organism evidence="2">
    <name type="scientific">uncultured Pleomorphomonas sp</name>
    <dbReference type="NCBI Taxonomy" id="442121"/>
    <lineage>
        <taxon>Bacteria</taxon>
        <taxon>Pseudomonadati</taxon>
        <taxon>Pseudomonadota</taxon>
        <taxon>Alphaproteobacteria</taxon>
        <taxon>Hyphomicrobiales</taxon>
        <taxon>Pleomorphomonadaceae</taxon>
        <taxon>Pleomorphomonas</taxon>
        <taxon>environmental samples</taxon>
    </lineage>
</organism>
<evidence type="ECO:0000256" key="1">
    <source>
        <dbReference type="SAM" id="MobiDB-lite"/>
    </source>
</evidence>
<feature type="compositionally biased region" description="Low complexity" evidence="1">
    <location>
        <begin position="137"/>
        <end position="161"/>
    </location>
</feature>
<gene>
    <name evidence="2" type="ORF">KL86PLE_100243</name>
</gene>
<dbReference type="AlphaFoldDB" id="A0A212L1V7"/>
<dbReference type="RefSeq" id="WP_288199046.1">
    <property type="nucleotide sequence ID" value="NZ_LT608334.1"/>
</dbReference>
<feature type="compositionally biased region" description="Pro residues" evidence="1">
    <location>
        <begin position="75"/>
        <end position="90"/>
    </location>
</feature>
<accession>A0A212L1V7</accession>